<accession>A0ABW8L240</accession>
<evidence type="ECO:0008006" key="3">
    <source>
        <dbReference type="Google" id="ProtNLM"/>
    </source>
</evidence>
<keyword evidence="2" id="KW-1185">Reference proteome</keyword>
<dbReference type="Proteomes" id="UP001620262">
    <property type="component" value="Unassembled WGS sequence"/>
</dbReference>
<proteinExistence type="predicted"/>
<sequence>MSQYKVEITELNDTPEHWTYAQGKIAQLKLMLKNKKAELARQNQIKEQSKAPLENDELRRRALLRATQARMVTL</sequence>
<dbReference type="EMBL" id="JBJDOT010000021">
    <property type="protein sequence ID" value="MFK3865159.1"/>
    <property type="molecule type" value="Genomic_DNA"/>
</dbReference>
<organism evidence="1 2">
    <name type="scientific">Pseudoalteromonas rhizosphaerae</name>
    <dbReference type="NCBI Taxonomy" id="2518973"/>
    <lineage>
        <taxon>Bacteria</taxon>
        <taxon>Pseudomonadati</taxon>
        <taxon>Pseudomonadota</taxon>
        <taxon>Gammaproteobacteria</taxon>
        <taxon>Alteromonadales</taxon>
        <taxon>Pseudoalteromonadaceae</taxon>
        <taxon>Pseudoalteromonas</taxon>
    </lineage>
</organism>
<protein>
    <recommendedName>
        <fullName evidence="3">DUF465 domain-containing protein</fullName>
    </recommendedName>
</protein>
<comment type="caution">
    <text evidence="1">The sequence shown here is derived from an EMBL/GenBank/DDBJ whole genome shotgun (WGS) entry which is preliminary data.</text>
</comment>
<gene>
    <name evidence="1" type="ORF">ACI2JU_14970</name>
</gene>
<name>A0ABW8L240_9GAMM</name>
<reference evidence="1 2" key="1">
    <citation type="submission" date="2024-11" db="EMBL/GenBank/DDBJ databases">
        <title>The Natural Products Discovery Center: Release of the First 8490 Sequenced Strains for Exploring Actinobacteria Biosynthetic Diversity.</title>
        <authorList>
            <person name="Kalkreuter E."/>
            <person name="Kautsar S.A."/>
            <person name="Yang D."/>
            <person name="Bader C.D."/>
            <person name="Teijaro C.N."/>
            <person name="Fluegel L."/>
            <person name="Davis C.M."/>
            <person name="Simpson J.R."/>
            <person name="Lauterbach L."/>
            <person name="Steele A.D."/>
            <person name="Gui C."/>
            <person name="Meng S."/>
            <person name="Li G."/>
            <person name="Viehrig K."/>
            <person name="Ye F."/>
            <person name="Su P."/>
            <person name="Kiefer A.F."/>
            <person name="Nichols A."/>
            <person name="Cepeda A.J."/>
            <person name="Yan W."/>
            <person name="Fan B."/>
            <person name="Jiang Y."/>
            <person name="Adhikari A."/>
            <person name="Zheng C.-J."/>
            <person name="Schuster L."/>
            <person name="Cowan T.M."/>
            <person name="Smanski M.J."/>
            <person name="Chevrette M.G."/>
            <person name="De Carvalho L.P.S."/>
            <person name="Shen B."/>
        </authorList>
    </citation>
    <scope>NUCLEOTIDE SEQUENCE [LARGE SCALE GENOMIC DNA]</scope>
    <source>
        <strain evidence="1 2">NPDC078403</strain>
    </source>
</reference>
<evidence type="ECO:0000313" key="1">
    <source>
        <dbReference type="EMBL" id="MFK3865159.1"/>
    </source>
</evidence>
<evidence type="ECO:0000313" key="2">
    <source>
        <dbReference type="Proteomes" id="UP001620262"/>
    </source>
</evidence>
<dbReference type="RefSeq" id="WP_404675835.1">
    <property type="nucleotide sequence ID" value="NZ_JBJDOT010000021.1"/>
</dbReference>